<keyword evidence="3" id="KW-1185">Reference proteome</keyword>
<proteinExistence type="predicted"/>
<name>A0AAV7JXY0_9METZ</name>
<sequence>MGSCISCKRNRKKKSITPLIPKDEPLESEKEATEIILKDSSHITIKLTINTDDTTTYTITRPKHTQEASIEIVTGDKEISITNTKPGIQLAAVKSEDDKPTADEKIPSPVPKPQKELPIISESKSDKKEQSSLSSSQMQPHPPLHFPSESRRQRLRFRSQAVCSILSSTPSSSTLSTEPSSTVLLSPSISDYDTESPIGSLSPEQVPAKESSRSLPTVFDTTQSGNQFHSLPGDSSGHFSKHIPLIITSTPPLPPNPHRTPITPLCQEATPLRVPIYQNGDTLSFASFPQRLKQPRRFQGYFRCKECLCDWTSNYTWEGWGQICRRCKIGSSPCYPYRLKTLDNLTKDTTEPHSNALCLRCHFLKRTMDKNINCMSFSSK</sequence>
<organism evidence="2 3">
    <name type="scientific">Oopsacas minuta</name>
    <dbReference type="NCBI Taxonomy" id="111878"/>
    <lineage>
        <taxon>Eukaryota</taxon>
        <taxon>Metazoa</taxon>
        <taxon>Porifera</taxon>
        <taxon>Hexactinellida</taxon>
        <taxon>Hexasterophora</taxon>
        <taxon>Lyssacinosida</taxon>
        <taxon>Leucopsacidae</taxon>
        <taxon>Oopsacas</taxon>
    </lineage>
</organism>
<evidence type="ECO:0008006" key="4">
    <source>
        <dbReference type="Google" id="ProtNLM"/>
    </source>
</evidence>
<evidence type="ECO:0000256" key="1">
    <source>
        <dbReference type="SAM" id="MobiDB-lite"/>
    </source>
</evidence>
<reference evidence="2 3" key="1">
    <citation type="journal article" date="2023" name="BMC Biol.">
        <title>The compact genome of the sponge Oopsacas minuta (Hexactinellida) is lacking key metazoan core genes.</title>
        <authorList>
            <person name="Santini S."/>
            <person name="Schenkelaars Q."/>
            <person name="Jourda C."/>
            <person name="Duchesne M."/>
            <person name="Belahbib H."/>
            <person name="Rocher C."/>
            <person name="Selva M."/>
            <person name="Riesgo A."/>
            <person name="Vervoort M."/>
            <person name="Leys S.P."/>
            <person name="Kodjabachian L."/>
            <person name="Le Bivic A."/>
            <person name="Borchiellini C."/>
            <person name="Claverie J.M."/>
            <person name="Renard E."/>
        </authorList>
    </citation>
    <scope>NUCLEOTIDE SEQUENCE [LARGE SCALE GENOMIC DNA]</scope>
    <source>
        <strain evidence="2">SPO-2</strain>
    </source>
</reference>
<feature type="region of interest" description="Disordered" evidence="1">
    <location>
        <begin position="167"/>
        <end position="216"/>
    </location>
</feature>
<gene>
    <name evidence="2" type="ORF">LOD99_3308</name>
</gene>
<dbReference type="Proteomes" id="UP001165289">
    <property type="component" value="Unassembled WGS sequence"/>
</dbReference>
<accession>A0AAV7JXY0</accession>
<feature type="region of interest" description="Disordered" evidence="1">
    <location>
        <begin position="92"/>
        <end position="151"/>
    </location>
</feature>
<feature type="compositionally biased region" description="Basic and acidic residues" evidence="1">
    <location>
        <begin position="94"/>
        <end position="106"/>
    </location>
</feature>
<protein>
    <recommendedName>
        <fullName evidence="4">Zinc-binding domain-containing protein</fullName>
    </recommendedName>
</protein>
<feature type="region of interest" description="Disordered" evidence="1">
    <location>
        <begin position="1"/>
        <end position="27"/>
    </location>
</feature>
<comment type="caution">
    <text evidence="2">The sequence shown here is derived from an EMBL/GenBank/DDBJ whole genome shotgun (WGS) entry which is preliminary data.</text>
</comment>
<dbReference type="AlphaFoldDB" id="A0AAV7JXY0"/>
<dbReference type="EMBL" id="JAKMXF010000255">
    <property type="protein sequence ID" value="KAI6653804.1"/>
    <property type="molecule type" value="Genomic_DNA"/>
</dbReference>
<feature type="compositionally biased region" description="Low complexity" evidence="1">
    <location>
        <begin position="167"/>
        <end position="188"/>
    </location>
</feature>
<evidence type="ECO:0000313" key="3">
    <source>
        <dbReference type="Proteomes" id="UP001165289"/>
    </source>
</evidence>
<evidence type="ECO:0000313" key="2">
    <source>
        <dbReference type="EMBL" id="KAI6653804.1"/>
    </source>
</evidence>